<dbReference type="GO" id="GO:0051538">
    <property type="term" value="F:3 iron, 4 sulfur cluster binding"/>
    <property type="evidence" value="ECO:0007669"/>
    <property type="project" value="UniProtKB-KW"/>
</dbReference>
<keyword evidence="2 8" id="KW-0813">Transport</keyword>
<dbReference type="AlphaFoldDB" id="A0A250VKZ3"/>
<evidence type="ECO:0000256" key="4">
    <source>
        <dbReference type="ARBA" id="ARBA00022982"/>
    </source>
</evidence>
<comment type="caution">
    <text evidence="10">The sequence shown here is derived from an EMBL/GenBank/DDBJ whole genome shotgun (WGS) entry which is preliminary data.</text>
</comment>
<comment type="cofactor">
    <cofactor evidence="1">
        <name>[3Fe-4S] cluster</name>
        <dbReference type="ChEBI" id="CHEBI:21137"/>
    </cofactor>
</comment>
<keyword evidence="6 8" id="KW-0411">Iron-sulfur</keyword>
<dbReference type="InterPro" id="IPR051269">
    <property type="entry name" value="Fe-S_cluster_ET"/>
</dbReference>
<dbReference type="RefSeq" id="WP_067374999.1">
    <property type="nucleotide sequence ID" value="NZ_BDQI01000016.1"/>
</dbReference>
<protein>
    <recommendedName>
        <fullName evidence="8">Ferredoxin</fullName>
    </recommendedName>
</protein>
<dbReference type="Pfam" id="PF13370">
    <property type="entry name" value="Fer4_13"/>
    <property type="match status" value="1"/>
</dbReference>
<dbReference type="Gene3D" id="3.30.70.20">
    <property type="match status" value="1"/>
</dbReference>
<evidence type="ECO:0000256" key="1">
    <source>
        <dbReference type="ARBA" id="ARBA00001927"/>
    </source>
</evidence>
<evidence type="ECO:0000313" key="10">
    <source>
        <dbReference type="EMBL" id="GAX54883.1"/>
    </source>
</evidence>
<accession>A0A250VKZ3</accession>
<keyword evidence="11" id="KW-1185">Reference proteome</keyword>
<keyword evidence="4 8" id="KW-0249">Electron transport</keyword>
<reference evidence="11" key="1">
    <citation type="submission" date="2017-05" db="EMBL/GenBank/DDBJ databases">
        <title>Streptomyces olivochromogenes NBRC 3561 whole genome shotgun sequence.</title>
        <authorList>
            <person name="Dohra H."/>
            <person name="Kodani S."/>
        </authorList>
    </citation>
    <scope>NUCLEOTIDE SEQUENCE [LARGE SCALE GENOMIC DNA]</scope>
    <source>
        <strain evidence="11">NBRC 3561</strain>
    </source>
</reference>
<evidence type="ECO:0000313" key="11">
    <source>
        <dbReference type="Proteomes" id="UP000217446"/>
    </source>
</evidence>
<proteinExistence type="predicted"/>
<dbReference type="PROSITE" id="PS51379">
    <property type="entry name" value="4FE4S_FER_2"/>
    <property type="match status" value="1"/>
</dbReference>
<dbReference type="InterPro" id="IPR001080">
    <property type="entry name" value="3Fe4S_ferredoxin"/>
</dbReference>
<evidence type="ECO:0000256" key="6">
    <source>
        <dbReference type="ARBA" id="ARBA00023014"/>
    </source>
</evidence>
<gene>
    <name evidence="10" type="ORF">SO3561_06436</name>
</gene>
<keyword evidence="5 8" id="KW-0408">Iron</keyword>
<dbReference type="SUPFAM" id="SSF54862">
    <property type="entry name" value="4Fe-4S ferredoxins"/>
    <property type="match status" value="1"/>
</dbReference>
<name>A0A250VKZ3_STROL</name>
<dbReference type="PRINTS" id="PR00352">
    <property type="entry name" value="3FE4SFRDOXIN"/>
</dbReference>
<evidence type="ECO:0000256" key="8">
    <source>
        <dbReference type="RuleBase" id="RU368020"/>
    </source>
</evidence>
<dbReference type="EMBL" id="BDQI01000016">
    <property type="protein sequence ID" value="GAX54883.1"/>
    <property type="molecule type" value="Genomic_DNA"/>
</dbReference>
<keyword evidence="7" id="KW-0003">3Fe-4S</keyword>
<evidence type="ECO:0000256" key="2">
    <source>
        <dbReference type="ARBA" id="ARBA00022448"/>
    </source>
</evidence>
<dbReference type="GO" id="GO:0005506">
    <property type="term" value="F:iron ion binding"/>
    <property type="evidence" value="ECO:0007669"/>
    <property type="project" value="UniProtKB-UniRule"/>
</dbReference>
<evidence type="ECO:0000259" key="9">
    <source>
        <dbReference type="PROSITE" id="PS51379"/>
    </source>
</evidence>
<evidence type="ECO:0000256" key="3">
    <source>
        <dbReference type="ARBA" id="ARBA00022723"/>
    </source>
</evidence>
<dbReference type="PANTHER" id="PTHR36923:SF3">
    <property type="entry name" value="FERREDOXIN"/>
    <property type="match status" value="1"/>
</dbReference>
<dbReference type="PANTHER" id="PTHR36923">
    <property type="entry name" value="FERREDOXIN"/>
    <property type="match status" value="1"/>
</dbReference>
<feature type="domain" description="4Fe-4S ferredoxin-type" evidence="9">
    <location>
        <begin position="1"/>
        <end position="29"/>
    </location>
</feature>
<evidence type="ECO:0000256" key="5">
    <source>
        <dbReference type="ARBA" id="ARBA00023004"/>
    </source>
</evidence>
<keyword evidence="3 8" id="KW-0479">Metal-binding</keyword>
<dbReference type="InterPro" id="IPR017896">
    <property type="entry name" value="4Fe4S_Fe-S-bd"/>
</dbReference>
<sequence length="65" mass="7074">MRISVDQDKCIASGMCVLAVPEVFDQREEDGIVILRTDVPPPELREAAREAAASCPSWAITVTES</sequence>
<comment type="function">
    <text evidence="8">Ferredoxins are iron-sulfur proteins that transfer electrons in a wide variety of metabolic reactions.</text>
</comment>
<organism evidence="10 11">
    <name type="scientific">Streptomyces olivochromogenes</name>
    <dbReference type="NCBI Taxonomy" id="1963"/>
    <lineage>
        <taxon>Bacteria</taxon>
        <taxon>Bacillati</taxon>
        <taxon>Actinomycetota</taxon>
        <taxon>Actinomycetes</taxon>
        <taxon>Kitasatosporales</taxon>
        <taxon>Streptomycetaceae</taxon>
        <taxon>Streptomyces</taxon>
    </lineage>
</organism>
<dbReference type="GO" id="GO:0009055">
    <property type="term" value="F:electron transfer activity"/>
    <property type="evidence" value="ECO:0007669"/>
    <property type="project" value="UniProtKB-UniRule"/>
</dbReference>
<dbReference type="STRING" id="1963.AQJ27_28975"/>
<evidence type="ECO:0000256" key="7">
    <source>
        <dbReference type="ARBA" id="ARBA00023291"/>
    </source>
</evidence>
<dbReference type="Proteomes" id="UP000217446">
    <property type="component" value="Unassembled WGS sequence"/>
</dbReference>